<dbReference type="OrthoDB" id="9796570at2"/>
<dbReference type="Proteomes" id="UP000199048">
    <property type="component" value="Unassembled WGS sequence"/>
</dbReference>
<reference evidence="4" key="1">
    <citation type="submission" date="2016-10" db="EMBL/GenBank/DDBJ databases">
        <authorList>
            <person name="Varghese N."/>
            <person name="Submissions S."/>
        </authorList>
    </citation>
    <scope>NUCLEOTIDE SEQUENCE [LARGE SCALE GENOMIC DNA]</scope>
    <source>
        <strain evidence="4">BL36</strain>
    </source>
</reference>
<dbReference type="Gene3D" id="3.40.50.1820">
    <property type="entry name" value="alpha/beta hydrolase"/>
    <property type="match status" value="1"/>
</dbReference>
<evidence type="ECO:0000313" key="3">
    <source>
        <dbReference type="EMBL" id="SFL32040.1"/>
    </source>
</evidence>
<protein>
    <submittedName>
        <fullName evidence="3">Phospholipase/carboxylesterase</fullName>
    </submittedName>
</protein>
<evidence type="ECO:0000259" key="2">
    <source>
        <dbReference type="Pfam" id="PF08386"/>
    </source>
</evidence>
<dbReference type="InterPro" id="IPR013595">
    <property type="entry name" value="Pept_S33_TAP-like_C"/>
</dbReference>
<organism evidence="3 4">
    <name type="scientific">Methylobacterium pseudosasicola</name>
    <dbReference type="NCBI Taxonomy" id="582667"/>
    <lineage>
        <taxon>Bacteria</taxon>
        <taxon>Pseudomonadati</taxon>
        <taxon>Pseudomonadota</taxon>
        <taxon>Alphaproteobacteria</taxon>
        <taxon>Hyphomicrobiales</taxon>
        <taxon>Methylobacteriaceae</taxon>
        <taxon>Methylobacterium</taxon>
    </lineage>
</organism>
<dbReference type="SUPFAM" id="SSF53474">
    <property type="entry name" value="alpha/beta-Hydrolases"/>
    <property type="match status" value="1"/>
</dbReference>
<dbReference type="Pfam" id="PF08386">
    <property type="entry name" value="Abhydrolase_4"/>
    <property type="match status" value="1"/>
</dbReference>
<dbReference type="InterPro" id="IPR000073">
    <property type="entry name" value="AB_hydrolase_1"/>
</dbReference>
<sequence length="214" mass="22130">MTQESLTQDAFTLIHRFEPGAAARPLLLLHGTGGNEHDLLPLGRIVAPGAALLSPRGAVSENGMPRFFRRLAEGVFDEADLRRRTADLAAFVGAARARYGIGAPLALGFSNGANIAAALLMLHPEVLAGAVLIRPMVPLAEPPAADLAGKPVLMLSGAMDPIVPAENASRLAQQLTAAGAAVTHRILPVGHGLSQADVSLATDWVRGLALPDAA</sequence>
<proteinExistence type="predicted"/>
<dbReference type="RefSeq" id="WP_092037630.1">
    <property type="nucleotide sequence ID" value="NZ_FOTK01000003.1"/>
</dbReference>
<dbReference type="STRING" id="582667.SAMN05192568_1003158"/>
<dbReference type="InterPro" id="IPR029058">
    <property type="entry name" value="AB_hydrolase_fold"/>
</dbReference>
<dbReference type="Pfam" id="PF00561">
    <property type="entry name" value="Abhydrolase_1"/>
    <property type="match status" value="1"/>
</dbReference>
<feature type="domain" description="Peptidase S33 tripeptidyl aminopeptidase-like C-terminal" evidence="2">
    <location>
        <begin position="146"/>
        <end position="194"/>
    </location>
</feature>
<evidence type="ECO:0000259" key="1">
    <source>
        <dbReference type="Pfam" id="PF00561"/>
    </source>
</evidence>
<name>A0A1I4GRB2_9HYPH</name>
<dbReference type="AlphaFoldDB" id="A0A1I4GRB2"/>
<keyword evidence="4" id="KW-1185">Reference proteome</keyword>
<evidence type="ECO:0000313" key="4">
    <source>
        <dbReference type="Proteomes" id="UP000199048"/>
    </source>
</evidence>
<feature type="domain" description="AB hydrolase-1" evidence="1">
    <location>
        <begin position="84"/>
        <end position="139"/>
    </location>
</feature>
<gene>
    <name evidence="3" type="ORF">SAMN05192568_1003158</name>
</gene>
<accession>A0A1I4GRB2</accession>
<dbReference type="EMBL" id="FOTK01000003">
    <property type="protein sequence ID" value="SFL32040.1"/>
    <property type="molecule type" value="Genomic_DNA"/>
</dbReference>